<dbReference type="OrthoDB" id="1700311at2759"/>
<evidence type="ECO:0000313" key="2">
    <source>
        <dbReference type="EMBL" id="OEL33931.1"/>
    </source>
</evidence>
<dbReference type="Gene3D" id="1.25.10.10">
    <property type="entry name" value="Leucine-rich Repeat Variant"/>
    <property type="match status" value="1"/>
</dbReference>
<organism evidence="2 3">
    <name type="scientific">Dichanthelium oligosanthes</name>
    <dbReference type="NCBI Taxonomy" id="888268"/>
    <lineage>
        <taxon>Eukaryota</taxon>
        <taxon>Viridiplantae</taxon>
        <taxon>Streptophyta</taxon>
        <taxon>Embryophyta</taxon>
        <taxon>Tracheophyta</taxon>
        <taxon>Spermatophyta</taxon>
        <taxon>Magnoliopsida</taxon>
        <taxon>Liliopsida</taxon>
        <taxon>Poales</taxon>
        <taxon>Poaceae</taxon>
        <taxon>PACMAD clade</taxon>
        <taxon>Panicoideae</taxon>
        <taxon>Panicodae</taxon>
        <taxon>Paniceae</taxon>
        <taxon>Dichantheliinae</taxon>
        <taxon>Dichanthelium</taxon>
    </lineage>
</organism>
<dbReference type="Proteomes" id="UP000095767">
    <property type="component" value="Unassembled WGS sequence"/>
</dbReference>
<dbReference type="SUPFAM" id="SSF48371">
    <property type="entry name" value="ARM repeat"/>
    <property type="match status" value="1"/>
</dbReference>
<dbReference type="AlphaFoldDB" id="A0A1E5W939"/>
<dbReference type="InterPro" id="IPR016024">
    <property type="entry name" value="ARM-type_fold"/>
</dbReference>
<evidence type="ECO:0000256" key="1">
    <source>
        <dbReference type="ARBA" id="ARBA00022786"/>
    </source>
</evidence>
<proteinExistence type="predicted"/>
<accession>A0A1E5W939</accession>
<reference evidence="2 3" key="1">
    <citation type="submission" date="2016-09" db="EMBL/GenBank/DDBJ databases">
        <title>The draft genome of Dichanthelium oligosanthes: A C3 panicoid grass species.</title>
        <authorList>
            <person name="Studer A.J."/>
            <person name="Schnable J.C."/>
            <person name="Brutnell T.P."/>
        </authorList>
    </citation>
    <scope>NUCLEOTIDE SEQUENCE [LARGE SCALE GENOMIC DNA]</scope>
    <source>
        <strain evidence="3">cv. Kellogg 1175</strain>
        <tissue evidence="2">Leaf</tissue>
    </source>
</reference>
<keyword evidence="1" id="KW-0833">Ubl conjugation pathway</keyword>
<dbReference type="InterPro" id="IPR011989">
    <property type="entry name" value="ARM-like"/>
</dbReference>
<dbReference type="PANTHER" id="PTHR23315:SF112">
    <property type="entry name" value="U-BOX DOMAIN-CONTAINING PROTEIN 8"/>
    <property type="match status" value="1"/>
</dbReference>
<dbReference type="STRING" id="888268.A0A1E5W939"/>
<comment type="caution">
    <text evidence="2">The sequence shown here is derived from an EMBL/GenBank/DDBJ whole genome shotgun (WGS) entry which is preliminary data.</text>
</comment>
<dbReference type="EMBL" id="LWDX02017079">
    <property type="protein sequence ID" value="OEL33931.1"/>
    <property type="molecule type" value="Genomic_DNA"/>
</dbReference>
<protein>
    <recommendedName>
        <fullName evidence="4">U-box domain-containing protein 4</fullName>
    </recommendedName>
</protein>
<evidence type="ECO:0008006" key="4">
    <source>
        <dbReference type="Google" id="ProtNLM"/>
    </source>
</evidence>
<sequence length="173" mass="18396">MRWCSRGMRRLGMRRRPGRSCSSAWTATTRASGSVDALSSAATVLTSLATIDVNKCTIGAHPSVIPELVGLLRHGGPREHPEAAMALSELYKLPNNRRCAVREGVASALAAFAAVGSARAIEVLGLLVKCRERHQELCRILSIVSMLSGVTGSATPCNRAGRGHPQLDLLGEQ</sequence>
<dbReference type="PANTHER" id="PTHR23315">
    <property type="entry name" value="U BOX DOMAIN-CONTAINING"/>
    <property type="match status" value="1"/>
</dbReference>
<gene>
    <name evidence="2" type="ORF">BAE44_0005049</name>
</gene>
<evidence type="ECO:0000313" key="3">
    <source>
        <dbReference type="Proteomes" id="UP000095767"/>
    </source>
</evidence>
<name>A0A1E5W939_9POAL</name>
<keyword evidence="3" id="KW-1185">Reference proteome</keyword>